<comment type="caution">
    <text evidence="1">The sequence shown here is derived from an EMBL/GenBank/DDBJ whole genome shotgun (WGS) entry which is preliminary data.</text>
</comment>
<proteinExistence type="predicted"/>
<sequence>MVFGMGNQAAYGMLLTEYRGFASTDFGAFIALFTVRNLGIEALMKTDSPANRFIGSLRAGQAGLSPCRYDMLFKAELSGLSAQTLLMPLGYK</sequence>
<keyword evidence="2" id="KW-1185">Reference proteome</keyword>
<name>A0ABY3C4J5_9GAMM</name>
<evidence type="ECO:0000313" key="2">
    <source>
        <dbReference type="Proteomes" id="UP000733744"/>
    </source>
</evidence>
<organism evidence="1 2">
    <name type="scientific">Candidatus Methylobacter oryzae</name>
    <dbReference type="NCBI Taxonomy" id="2497749"/>
    <lineage>
        <taxon>Bacteria</taxon>
        <taxon>Pseudomonadati</taxon>
        <taxon>Pseudomonadota</taxon>
        <taxon>Gammaproteobacteria</taxon>
        <taxon>Methylococcales</taxon>
        <taxon>Methylococcaceae</taxon>
        <taxon>Methylobacter</taxon>
    </lineage>
</organism>
<accession>A0ABY3C4J5</accession>
<dbReference type="RefSeq" id="WP_127029497.1">
    <property type="nucleotide sequence ID" value="NZ_RYFG02000121.1"/>
</dbReference>
<reference evidence="1 2" key="1">
    <citation type="journal article" date="2019" name="Antonie Van Leeuwenhoek">
        <title>Description of 'Ca. Methylobacter oryzae' KRF1, a novel species from the environmentally important Methylobacter clade 2.</title>
        <authorList>
            <person name="Khatri K."/>
            <person name="Mohite J.A."/>
            <person name="Pandit P.S."/>
            <person name="Bahulikar R."/>
            <person name="Rahalkar M.C."/>
        </authorList>
    </citation>
    <scope>NUCLEOTIDE SEQUENCE [LARGE SCALE GENOMIC DNA]</scope>
    <source>
        <strain evidence="1 2">KRF1</strain>
    </source>
</reference>
<gene>
    <name evidence="1" type="ORF">EKO24_021340</name>
</gene>
<protein>
    <submittedName>
        <fullName evidence="1">Uncharacterized protein</fullName>
    </submittedName>
</protein>
<dbReference type="Proteomes" id="UP000733744">
    <property type="component" value="Unassembled WGS sequence"/>
</dbReference>
<evidence type="ECO:0000313" key="1">
    <source>
        <dbReference type="EMBL" id="TRW89607.1"/>
    </source>
</evidence>
<dbReference type="EMBL" id="RYFG02000121">
    <property type="protein sequence ID" value="TRW89607.1"/>
    <property type="molecule type" value="Genomic_DNA"/>
</dbReference>